<dbReference type="PANTHER" id="PTHR24291">
    <property type="entry name" value="CYTOCHROME P450 FAMILY 4"/>
    <property type="match status" value="1"/>
</dbReference>
<keyword evidence="9" id="KW-0492">Microsome</keyword>
<keyword evidence="11" id="KW-0408">Iron</keyword>
<name>A0A8J6HAN7_TENMO</name>
<dbReference type="PANTHER" id="PTHR24291:SF189">
    <property type="entry name" value="CYTOCHROME P450 4C3-RELATED"/>
    <property type="match status" value="1"/>
</dbReference>
<keyword evidence="13 14" id="KW-0472">Membrane</keyword>
<dbReference type="InterPro" id="IPR050196">
    <property type="entry name" value="Cytochrome_P450_Monoox"/>
</dbReference>
<dbReference type="InterPro" id="IPR036396">
    <property type="entry name" value="Cyt_P450_sf"/>
</dbReference>
<evidence type="ECO:0000256" key="11">
    <source>
        <dbReference type="ARBA" id="ARBA00023004"/>
    </source>
</evidence>
<comment type="cofactor">
    <cofactor evidence="1">
        <name>heme</name>
        <dbReference type="ChEBI" id="CHEBI:30413"/>
    </cofactor>
</comment>
<dbReference type="GO" id="GO:0016705">
    <property type="term" value="F:oxidoreductase activity, acting on paired donors, with incorporation or reduction of molecular oxygen"/>
    <property type="evidence" value="ECO:0007669"/>
    <property type="project" value="InterPro"/>
</dbReference>
<dbReference type="GO" id="GO:0004497">
    <property type="term" value="F:monooxygenase activity"/>
    <property type="evidence" value="ECO:0007669"/>
    <property type="project" value="UniProtKB-KW"/>
</dbReference>
<evidence type="ECO:0000256" key="13">
    <source>
        <dbReference type="ARBA" id="ARBA00023136"/>
    </source>
</evidence>
<evidence type="ECO:0000256" key="5">
    <source>
        <dbReference type="ARBA" id="ARBA00010617"/>
    </source>
</evidence>
<evidence type="ECO:0000256" key="1">
    <source>
        <dbReference type="ARBA" id="ARBA00001971"/>
    </source>
</evidence>
<keyword evidence="12" id="KW-0503">Monooxygenase</keyword>
<proteinExistence type="inferred from homology"/>
<gene>
    <name evidence="15" type="ORF">GEV33_011498</name>
</gene>
<keyword evidence="16" id="KW-1185">Reference proteome</keyword>
<evidence type="ECO:0008006" key="17">
    <source>
        <dbReference type="Google" id="ProtNLM"/>
    </source>
</evidence>
<dbReference type="Gene3D" id="1.10.630.10">
    <property type="entry name" value="Cytochrome P450"/>
    <property type="match status" value="1"/>
</dbReference>
<evidence type="ECO:0000256" key="6">
    <source>
        <dbReference type="ARBA" id="ARBA00022617"/>
    </source>
</evidence>
<evidence type="ECO:0000256" key="2">
    <source>
        <dbReference type="ARBA" id="ARBA00003690"/>
    </source>
</evidence>
<evidence type="ECO:0000256" key="12">
    <source>
        <dbReference type="ARBA" id="ARBA00023033"/>
    </source>
</evidence>
<dbReference type="GO" id="GO:0020037">
    <property type="term" value="F:heme binding"/>
    <property type="evidence" value="ECO:0007669"/>
    <property type="project" value="InterPro"/>
</dbReference>
<keyword evidence="14" id="KW-1133">Transmembrane helix</keyword>
<dbReference type="EMBL" id="JABDTM020026909">
    <property type="protein sequence ID" value="KAH0811289.1"/>
    <property type="molecule type" value="Genomic_DNA"/>
</dbReference>
<dbReference type="GO" id="GO:0005789">
    <property type="term" value="C:endoplasmic reticulum membrane"/>
    <property type="evidence" value="ECO:0007669"/>
    <property type="project" value="UniProtKB-SubCell"/>
</dbReference>
<dbReference type="Pfam" id="PF00067">
    <property type="entry name" value="p450"/>
    <property type="match status" value="1"/>
</dbReference>
<keyword evidence="14" id="KW-0812">Transmembrane</keyword>
<evidence type="ECO:0000313" key="16">
    <source>
        <dbReference type="Proteomes" id="UP000719412"/>
    </source>
</evidence>
<evidence type="ECO:0000313" key="15">
    <source>
        <dbReference type="EMBL" id="KAH0811289.1"/>
    </source>
</evidence>
<evidence type="ECO:0000256" key="8">
    <source>
        <dbReference type="ARBA" id="ARBA00022824"/>
    </source>
</evidence>
<keyword evidence="7" id="KW-0479">Metal-binding</keyword>
<comment type="subcellular location">
    <subcellularLocation>
        <location evidence="4">Endoplasmic reticulum membrane</location>
        <topology evidence="4">Peripheral membrane protein</topology>
    </subcellularLocation>
    <subcellularLocation>
        <location evidence="3">Microsome membrane</location>
        <topology evidence="3">Peripheral membrane protein</topology>
    </subcellularLocation>
</comment>
<protein>
    <recommendedName>
        <fullName evidence="17">Cytochrome P450 monooxygenase</fullName>
    </recommendedName>
</protein>
<keyword evidence="6" id="KW-0349">Heme</keyword>
<feature type="transmembrane region" description="Helical" evidence="14">
    <location>
        <begin position="37"/>
        <end position="55"/>
    </location>
</feature>
<reference evidence="15" key="1">
    <citation type="journal article" date="2020" name="J Insects Food Feed">
        <title>The yellow mealworm (Tenebrio molitor) genome: a resource for the emerging insects as food and feed industry.</title>
        <authorList>
            <person name="Eriksson T."/>
            <person name="Andere A."/>
            <person name="Kelstrup H."/>
            <person name="Emery V."/>
            <person name="Picard C."/>
        </authorList>
    </citation>
    <scope>NUCLEOTIDE SEQUENCE</scope>
    <source>
        <strain evidence="15">Stoneville</strain>
        <tissue evidence="15">Whole head</tissue>
    </source>
</reference>
<keyword evidence="10" id="KW-0560">Oxidoreductase</keyword>
<evidence type="ECO:0000256" key="14">
    <source>
        <dbReference type="SAM" id="Phobius"/>
    </source>
</evidence>
<keyword evidence="8" id="KW-0256">Endoplasmic reticulum</keyword>
<dbReference type="Proteomes" id="UP000719412">
    <property type="component" value="Unassembled WGS sequence"/>
</dbReference>
<evidence type="ECO:0000256" key="4">
    <source>
        <dbReference type="ARBA" id="ARBA00004406"/>
    </source>
</evidence>
<evidence type="ECO:0000256" key="3">
    <source>
        <dbReference type="ARBA" id="ARBA00004174"/>
    </source>
</evidence>
<comment type="caution">
    <text evidence="15">The sequence shown here is derived from an EMBL/GenBank/DDBJ whole genome shotgun (WGS) entry which is preliminary data.</text>
</comment>
<dbReference type="InterPro" id="IPR001128">
    <property type="entry name" value="Cyt_P450"/>
</dbReference>
<organism evidence="15 16">
    <name type="scientific">Tenebrio molitor</name>
    <name type="common">Yellow mealworm beetle</name>
    <dbReference type="NCBI Taxonomy" id="7067"/>
    <lineage>
        <taxon>Eukaryota</taxon>
        <taxon>Metazoa</taxon>
        <taxon>Ecdysozoa</taxon>
        <taxon>Arthropoda</taxon>
        <taxon>Hexapoda</taxon>
        <taxon>Insecta</taxon>
        <taxon>Pterygota</taxon>
        <taxon>Neoptera</taxon>
        <taxon>Endopterygota</taxon>
        <taxon>Coleoptera</taxon>
        <taxon>Polyphaga</taxon>
        <taxon>Cucujiformia</taxon>
        <taxon>Tenebrionidae</taxon>
        <taxon>Tenebrio</taxon>
    </lineage>
</organism>
<sequence>MSETSIADRWRSWRFICPSTVRHLGQSIPPTDRKMDVTGILLATIIIILAIAYYVHHHFGKTRKMVYYAAKLDGPRGLPLIGSAFYLLGSNTTVAKNVIYLAKKFKSPWKLWLGTGLYVVVTRPEDVEIVLNQALSKARNYKFTKPILEEGLFTAPVEKWKRHKKVISSTFSMPILNNFVKVFSAHSPKLVERLEEFAGKDKFDVFPFMNKSAVEITCETAMGKNINENSKNFDYGQCLTKAMTLVFTRLFQLWMYPSFIWNLTSHSVILKKLSKDLHDFVAKIVSDKQIEYRLHQDEYCEESVKRKCFLDHLIELSETSEHWPDHELMEEAQTMVAAGSESMGSTLSFVLMMYSLG</sequence>
<accession>A0A8J6HAN7</accession>
<evidence type="ECO:0000256" key="7">
    <source>
        <dbReference type="ARBA" id="ARBA00022723"/>
    </source>
</evidence>
<comment type="function">
    <text evidence="2">May be involved in the metabolism of insect hormones and in the breakdown of synthetic insecticides.</text>
</comment>
<evidence type="ECO:0000256" key="10">
    <source>
        <dbReference type="ARBA" id="ARBA00023002"/>
    </source>
</evidence>
<dbReference type="AlphaFoldDB" id="A0A8J6HAN7"/>
<dbReference type="SUPFAM" id="SSF48264">
    <property type="entry name" value="Cytochrome P450"/>
    <property type="match status" value="1"/>
</dbReference>
<evidence type="ECO:0000256" key="9">
    <source>
        <dbReference type="ARBA" id="ARBA00022848"/>
    </source>
</evidence>
<comment type="similarity">
    <text evidence="5">Belongs to the cytochrome P450 family.</text>
</comment>
<dbReference type="GO" id="GO:0005506">
    <property type="term" value="F:iron ion binding"/>
    <property type="evidence" value="ECO:0007669"/>
    <property type="project" value="InterPro"/>
</dbReference>
<reference evidence="15" key="2">
    <citation type="submission" date="2021-08" db="EMBL/GenBank/DDBJ databases">
        <authorList>
            <person name="Eriksson T."/>
        </authorList>
    </citation>
    <scope>NUCLEOTIDE SEQUENCE</scope>
    <source>
        <strain evidence="15">Stoneville</strain>
        <tissue evidence="15">Whole head</tissue>
    </source>
</reference>